<dbReference type="RefSeq" id="WP_252168552.1">
    <property type="nucleotide sequence ID" value="NZ_CP084931.1"/>
</dbReference>
<feature type="domain" description="T6SS Phospholipase effector Tle1-like catalytic" evidence="1">
    <location>
        <begin position="2"/>
        <end position="256"/>
    </location>
</feature>
<evidence type="ECO:0000313" key="2">
    <source>
        <dbReference type="EMBL" id="USI74738.1"/>
    </source>
</evidence>
<gene>
    <name evidence="2" type="ORF">LHA26_18485</name>
</gene>
<evidence type="ECO:0000259" key="1">
    <source>
        <dbReference type="Pfam" id="PF09994"/>
    </source>
</evidence>
<keyword evidence="3" id="KW-1185">Reference proteome</keyword>
<sequence length="387" mass="40880">MKRLVVCFDGTWNNADVGGADTNVVRLARSIHATTGTGGVLQSVLYLRGVGTTGLRAGEIVEGGTGLGVDDAIRSAYMFLAQNYLPGDELFLFGFSRGAFSARSLVGLIAAAGLLKRQALGFLGAAWRHYRTPPPRGPADFLRANPGAATHQAVPVQFLGVWDTVGALGFPGSLFAPVNRRLYGFHDTSACPIVRRAAHALAIDEHRGAFVPTFWTGRALPGQSIDQTWFAGAHADVGGGYGDRALADIPLLWMATRAAAAGLVLDPACLPSPATLDPHAPQHQSSRGSFAYSRLAPVYRRVCERGVALGFGRRLYVPRDPDGQTLPTVNEAIHASVVARWGAAVATLTREAGPAPPRRRYAPPTLAPLLADAGAALPPVDRTAWPS</sequence>
<protein>
    <submittedName>
        <fullName evidence="2">DUF2235 domain-containing protein</fullName>
    </submittedName>
</protein>
<organism evidence="2 3">
    <name type="scientific">Sphingomonas morindae</name>
    <dbReference type="NCBI Taxonomy" id="1541170"/>
    <lineage>
        <taxon>Bacteria</taxon>
        <taxon>Pseudomonadati</taxon>
        <taxon>Pseudomonadota</taxon>
        <taxon>Alphaproteobacteria</taxon>
        <taxon>Sphingomonadales</taxon>
        <taxon>Sphingomonadaceae</taxon>
        <taxon>Sphingomonas</taxon>
    </lineage>
</organism>
<dbReference type="PANTHER" id="PTHR33840:SF1">
    <property type="entry name" value="TLE1 PHOSPHOLIPASE DOMAIN-CONTAINING PROTEIN"/>
    <property type="match status" value="1"/>
</dbReference>
<proteinExistence type="predicted"/>
<dbReference type="Pfam" id="PF09994">
    <property type="entry name" value="T6SS_Tle1-like_cat"/>
    <property type="match status" value="1"/>
</dbReference>
<name>A0ABY4XCU9_9SPHN</name>
<dbReference type="PANTHER" id="PTHR33840">
    <property type="match status" value="1"/>
</dbReference>
<dbReference type="Proteomes" id="UP001056937">
    <property type="component" value="Chromosome 2"/>
</dbReference>
<reference evidence="2" key="1">
    <citation type="journal article" date="2022" name="Toxins">
        <title>Genomic Analysis of Sphingopyxis sp. USTB-05 for Biodegrading Cyanobacterial Hepatotoxins.</title>
        <authorList>
            <person name="Liu C."/>
            <person name="Xu Q."/>
            <person name="Zhao Z."/>
            <person name="Zhang H."/>
            <person name="Liu X."/>
            <person name="Yin C."/>
            <person name="Liu Y."/>
            <person name="Yan H."/>
        </authorList>
    </citation>
    <scope>NUCLEOTIDE SEQUENCE</scope>
    <source>
        <strain evidence="2">NBD5</strain>
    </source>
</reference>
<dbReference type="InterPro" id="IPR018712">
    <property type="entry name" value="Tle1-like_cat"/>
</dbReference>
<dbReference type="EMBL" id="CP084931">
    <property type="protein sequence ID" value="USI74738.1"/>
    <property type="molecule type" value="Genomic_DNA"/>
</dbReference>
<accession>A0ABY4XCU9</accession>
<evidence type="ECO:0000313" key="3">
    <source>
        <dbReference type="Proteomes" id="UP001056937"/>
    </source>
</evidence>